<evidence type="ECO:0000313" key="10">
    <source>
        <dbReference type="Proteomes" id="UP000269438"/>
    </source>
</evidence>
<dbReference type="Proteomes" id="UP000269438">
    <property type="component" value="Unassembled WGS sequence"/>
</dbReference>
<evidence type="ECO:0000259" key="8">
    <source>
        <dbReference type="PROSITE" id="PS50928"/>
    </source>
</evidence>
<gene>
    <name evidence="9" type="ORF">D9V34_07800</name>
</gene>
<dbReference type="RefSeq" id="WP_121688257.1">
    <property type="nucleotide sequence ID" value="NZ_RCUY01000005.1"/>
</dbReference>
<keyword evidence="6 7" id="KW-0472">Membrane</keyword>
<sequence length="288" mass="30303">MSVLSVPVTARSRNRFLGELTRTPITAIVAAVILAFILLAAIWPSLLQSHDPFGVDPQAGLLPPSPQHLFGTDQSGRDIFSRIIEGTRQSLVVGVGATLVGLIIGGLLGITAALSGPRTDAVISRVIEVLYAFPSLLLALLFIAIAGTGVTTLVFAVGIGTAPGYARILRVQTVKVAGSGYLEASLALGWGPRHRLWHTIVPNVVRPLLILATLGVGQAIVWASALSFLGLGAAPPAAEWGTMLADGRNFIQLAWWIAVFPGLAITVTALVTTVLGRYIQRRTDGVTR</sequence>
<dbReference type="InterPro" id="IPR000515">
    <property type="entry name" value="MetI-like"/>
</dbReference>
<organism evidence="9 10">
    <name type="scientific">Mycetocola lacteus</name>
    <dbReference type="NCBI Taxonomy" id="76637"/>
    <lineage>
        <taxon>Bacteria</taxon>
        <taxon>Bacillati</taxon>
        <taxon>Actinomycetota</taxon>
        <taxon>Actinomycetes</taxon>
        <taxon>Micrococcales</taxon>
        <taxon>Microbacteriaceae</taxon>
        <taxon>Mycetocola</taxon>
    </lineage>
</organism>
<proteinExistence type="inferred from homology"/>
<evidence type="ECO:0000256" key="4">
    <source>
        <dbReference type="ARBA" id="ARBA00022692"/>
    </source>
</evidence>
<feature type="transmembrane region" description="Helical" evidence="7">
    <location>
        <begin position="253"/>
        <end position="279"/>
    </location>
</feature>
<dbReference type="PROSITE" id="PS50928">
    <property type="entry name" value="ABC_TM1"/>
    <property type="match status" value="1"/>
</dbReference>
<dbReference type="Pfam" id="PF00528">
    <property type="entry name" value="BPD_transp_1"/>
    <property type="match status" value="1"/>
</dbReference>
<comment type="similarity">
    <text evidence="7">Belongs to the binding-protein-dependent transport system permease family.</text>
</comment>
<evidence type="ECO:0000256" key="7">
    <source>
        <dbReference type="RuleBase" id="RU363032"/>
    </source>
</evidence>
<name>A0A3L7AUE5_9MICO</name>
<protein>
    <submittedName>
        <fullName evidence="9">ABC transporter permease</fullName>
    </submittedName>
</protein>
<dbReference type="PANTHER" id="PTHR43386:SF25">
    <property type="entry name" value="PEPTIDE ABC TRANSPORTER PERMEASE PROTEIN"/>
    <property type="match status" value="1"/>
</dbReference>
<evidence type="ECO:0000256" key="6">
    <source>
        <dbReference type="ARBA" id="ARBA00023136"/>
    </source>
</evidence>
<evidence type="ECO:0000256" key="1">
    <source>
        <dbReference type="ARBA" id="ARBA00004651"/>
    </source>
</evidence>
<feature type="transmembrane region" description="Helical" evidence="7">
    <location>
        <begin position="25"/>
        <end position="43"/>
    </location>
</feature>
<reference evidence="9 10" key="1">
    <citation type="submission" date="2018-10" db="EMBL/GenBank/DDBJ databases">
        <authorList>
            <person name="Li J."/>
        </authorList>
    </citation>
    <scope>NUCLEOTIDE SEQUENCE [LARGE SCALE GENOMIC DNA]</scope>
    <source>
        <strain evidence="9 10">JCM 11654</strain>
    </source>
</reference>
<dbReference type="EMBL" id="RCUY01000005">
    <property type="protein sequence ID" value="RLP83128.1"/>
    <property type="molecule type" value="Genomic_DNA"/>
</dbReference>
<keyword evidence="4 7" id="KW-0812">Transmembrane</keyword>
<evidence type="ECO:0000256" key="5">
    <source>
        <dbReference type="ARBA" id="ARBA00022989"/>
    </source>
</evidence>
<keyword evidence="2 7" id="KW-0813">Transport</keyword>
<feature type="domain" description="ABC transmembrane type-1" evidence="8">
    <location>
        <begin position="87"/>
        <end position="276"/>
    </location>
</feature>
<feature type="transmembrane region" description="Helical" evidence="7">
    <location>
        <begin position="91"/>
        <end position="116"/>
    </location>
</feature>
<dbReference type="PANTHER" id="PTHR43386">
    <property type="entry name" value="OLIGOPEPTIDE TRANSPORT SYSTEM PERMEASE PROTEIN APPC"/>
    <property type="match status" value="1"/>
</dbReference>
<keyword evidence="10" id="KW-1185">Reference proteome</keyword>
<feature type="transmembrane region" description="Helical" evidence="7">
    <location>
        <begin position="208"/>
        <end position="233"/>
    </location>
</feature>
<comment type="subcellular location">
    <subcellularLocation>
        <location evidence="1 7">Cell membrane</location>
        <topology evidence="1 7">Multi-pass membrane protein</topology>
    </subcellularLocation>
</comment>
<evidence type="ECO:0000256" key="3">
    <source>
        <dbReference type="ARBA" id="ARBA00022475"/>
    </source>
</evidence>
<dbReference type="SUPFAM" id="SSF161098">
    <property type="entry name" value="MetI-like"/>
    <property type="match status" value="1"/>
</dbReference>
<dbReference type="GO" id="GO:0005886">
    <property type="term" value="C:plasma membrane"/>
    <property type="evidence" value="ECO:0007669"/>
    <property type="project" value="UniProtKB-SubCell"/>
</dbReference>
<dbReference type="GO" id="GO:0055085">
    <property type="term" value="P:transmembrane transport"/>
    <property type="evidence" value="ECO:0007669"/>
    <property type="project" value="InterPro"/>
</dbReference>
<evidence type="ECO:0000256" key="2">
    <source>
        <dbReference type="ARBA" id="ARBA00022448"/>
    </source>
</evidence>
<dbReference type="OrthoDB" id="9812701at2"/>
<dbReference type="InterPro" id="IPR035906">
    <property type="entry name" value="MetI-like_sf"/>
</dbReference>
<accession>A0A3L7AUE5</accession>
<keyword evidence="3" id="KW-1003">Cell membrane</keyword>
<dbReference type="Gene3D" id="1.10.3720.10">
    <property type="entry name" value="MetI-like"/>
    <property type="match status" value="1"/>
</dbReference>
<keyword evidence="5 7" id="KW-1133">Transmembrane helix</keyword>
<evidence type="ECO:0000313" key="9">
    <source>
        <dbReference type="EMBL" id="RLP83128.1"/>
    </source>
</evidence>
<feature type="transmembrane region" description="Helical" evidence="7">
    <location>
        <begin position="136"/>
        <end position="160"/>
    </location>
</feature>
<dbReference type="AlphaFoldDB" id="A0A3L7AUE5"/>
<comment type="caution">
    <text evidence="9">The sequence shown here is derived from an EMBL/GenBank/DDBJ whole genome shotgun (WGS) entry which is preliminary data.</text>
</comment>
<dbReference type="CDD" id="cd06261">
    <property type="entry name" value="TM_PBP2"/>
    <property type="match status" value="1"/>
</dbReference>
<dbReference type="InterPro" id="IPR050366">
    <property type="entry name" value="BP-dependent_transpt_permease"/>
</dbReference>